<dbReference type="OrthoDB" id="1645729at2"/>
<dbReference type="RefSeq" id="WP_006418144.1">
    <property type="nucleotide sequence ID" value="NZ_AENN01000015.1"/>
</dbReference>
<comment type="caution">
    <text evidence="1">The sequence shown here is derived from an EMBL/GenBank/DDBJ whole genome shotgun (WGS) entry which is preliminary data.</text>
</comment>
<keyword evidence="2" id="KW-1185">Reference proteome</keyword>
<evidence type="ECO:0000313" key="2">
    <source>
        <dbReference type="Proteomes" id="UP000005990"/>
    </source>
</evidence>
<evidence type="ECO:0000313" key="1">
    <source>
        <dbReference type="EMBL" id="EFR30941.1"/>
    </source>
</evidence>
<accession>E4KP06</accession>
<dbReference type="eggNOG" id="COG4841">
    <property type="taxonomic scope" value="Bacteria"/>
</dbReference>
<sequence length="107" mass="12241">MKIIIEEKAGQWFKESVGMPQEPTGIGVRFRNRIYGDSPVTDSFGLAIELSQPQNPVAQFQEKDGYLFFVEASDEWFFDGHDLRVSYDASRDEPIYIFEKDGQAIQA</sequence>
<name>E4KP06_9LACT</name>
<dbReference type="AlphaFoldDB" id="E4KP06"/>
<gene>
    <name evidence="1" type="ORF">HMPREF9257_1289</name>
</gene>
<dbReference type="STRING" id="908337.HMPREF9257_1289"/>
<dbReference type="EMBL" id="AENN01000015">
    <property type="protein sequence ID" value="EFR30941.1"/>
    <property type="molecule type" value="Genomic_DNA"/>
</dbReference>
<proteinExistence type="predicted"/>
<organism evidence="1 2">
    <name type="scientific">Eremococcus coleocola ACS-139-V-Col8</name>
    <dbReference type="NCBI Taxonomy" id="908337"/>
    <lineage>
        <taxon>Bacteria</taxon>
        <taxon>Bacillati</taxon>
        <taxon>Bacillota</taxon>
        <taxon>Bacilli</taxon>
        <taxon>Lactobacillales</taxon>
        <taxon>Aerococcaceae</taxon>
        <taxon>Eremococcus</taxon>
    </lineage>
</organism>
<reference evidence="1 2" key="1">
    <citation type="submission" date="2010-10" db="EMBL/GenBank/DDBJ databases">
        <authorList>
            <person name="Durkin A.S."/>
            <person name="Madupu R."/>
            <person name="Torralba M."/>
            <person name="Gillis M."/>
            <person name="Methe B."/>
            <person name="Sutton G."/>
            <person name="Nelson K.E."/>
        </authorList>
    </citation>
    <scope>NUCLEOTIDE SEQUENCE [LARGE SCALE GENOMIC DNA]</scope>
    <source>
        <strain evidence="1 2">ACS-139-V-Col8</strain>
    </source>
</reference>
<protein>
    <submittedName>
        <fullName evidence="1">HesB-like protein</fullName>
    </submittedName>
</protein>
<dbReference type="Proteomes" id="UP000005990">
    <property type="component" value="Unassembled WGS sequence"/>
</dbReference>